<sequence>MSIVDKTGTVGSAPWVERDREVVWHGMTPYPASLNPMVVSRGEGPYITDEDGNRYLDAMSGLWCVNLGYSERALAEAAFEQMVQMPYYPLSHTHKPAIELGEKLNTWLGGRYRVFYSNSGSEANEAAFKIARQFHAQNGEPQRWKIISRYRAYHGSTMGALAATGQFQRKYKYEPLAPGFVHVPPPDCYRCPFGKQPGACRVECADMYEQVINWEIPETVAAVIIEPVITGGGMIVPPPEYLQRVREVCDRTGVLMIVDEVICGFGRSGKPFGFQNFGVQPDIVTMAKGITSGYLPLSATAVRAELFDVFRDTEEYAHFRHVNTFGGNPVACALAVRTLELMEERNLVERAAVLGARLRERLSVLAAHPNVGDLRHFGFLAGIELVEDKTTKTPASAAFVGQVIARCKQQGVLIGKNGDTVRNLNNVLTLCPPFVVTDEELDFIAQTVIEAISSARD</sequence>
<comment type="similarity">
    <text evidence="1 3">Belongs to the class-III pyridoxal-phosphate-dependent aminotransferase family.</text>
</comment>
<reference evidence="4 5" key="1">
    <citation type="submission" date="2023-07" db="EMBL/GenBank/DDBJ databases">
        <title>Genomic Encyclopedia of Type Strains, Phase IV (KMG-IV): sequencing the most valuable type-strain genomes for metagenomic binning, comparative biology and taxonomic classification.</title>
        <authorList>
            <person name="Goeker M."/>
        </authorList>
    </citation>
    <scope>NUCLEOTIDE SEQUENCE [LARGE SCALE GENOMIC DNA]</scope>
    <source>
        <strain evidence="4 5">DSM 4006</strain>
    </source>
</reference>
<dbReference type="Gene3D" id="3.90.1150.10">
    <property type="entry name" value="Aspartate Aminotransferase, domain 1"/>
    <property type="match status" value="1"/>
</dbReference>
<gene>
    <name evidence="4" type="ORF">J2S03_000998</name>
</gene>
<dbReference type="InterPro" id="IPR015421">
    <property type="entry name" value="PyrdxlP-dep_Trfase_major"/>
</dbReference>
<dbReference type="Gene3D" id="3.40.640.10">
    <property type="entry name" value="Type I PLP-dependent aspartate aminotransferase-like (Major domain)"/>
    <property type="match status" value="1"/>
</dbReference>
<dbReference type="InterPro" id="IPR005814">
    <property type="entry name" value="Aminotrans_3"/>
</dbReference>
<name>A0ABT9XG54_9BACL</name>
<dbReference type="InterPro" id="IPR015424">
    <property type="entry name" value="PyrdxlP-dep_Trfase"/>
</dbReference>
<dbReference type="PIRSF" id="PIRSF000521">
    <property type="entry name" value="Transaminase_4ab_Lys_Orn"/>
    <property type="match status" value="1"/>
</dbReference>
<evidence type="ECO:0000313" key="5">
    <source>
        <dbReference type="Proteomes" id="UP001232973"/>
    </source>
</evidence>
<evidence type="ECO:0000256" key="3">
    <source>
        <dbReference type="RuleBase" id="RU003560"/>
    </source>
</evidence>
<keyword evidence="2 3" id="KW-0663">Pyridoxal phosphate</keyword>
<dbReference type="GO" id="GO:0008483">
    <property type="term" value="F:transaminase activity"/>
    <property type="evidence" value="ECO:0007669"/>
    <property type="project" value="UniProtKB-KW"/>
</dbReference>
<comment type="caution">
    <text evidence="4">The sequence shown here is derived from an EMBL/GenBank/DDBJ whole genome shotgun (WGS) entry which is preliminary data.</text>
</comment>
<dbReference type="RefSeq" id="WP_274455038.1">
    <property type="nucleotide sequence ID" value="NZ_CP067097.1"/>
</dbReference>
<dbReference type="Proteomes" id="UP001232973">
    <property type="component" value="Unassembled WGS sequence"/>
</dbReference>
<evidence type="ECO:0000256" key="2">
    <source>
        <dbReference type="ARBA" id="ARBA00022898"/>
    </source>
</evidence>
<accession>A0ABT9XG54</accession>
<dbReference type="PROSITE" id="PS00600">
    <property type="entry name" value="AA_TRANSFER_CLASS_3"/>
    <property type="match status" value="1"/>
</dbReference>
<keyword evidence="5" id="KW-1185">Reference proteome</keyword>
<dbReference type="InterPro" id="IPR049704">
    <property type="entry name" value="Aminotrans_3_PPA_site"/>
</dbReference>
<dbReference type="Pfam" id="PF00202">
    <property type="entry name" value="Aminotran_3"/>
    <property type="match status" value="1"/>
</dbReference>
<protein>
    <submittedName>
        <fullName evidence="4">Adenosylmethionine-8-amino-7-oxononanoate aminotransferase</fullName>
    </submittedName>
</protein>
<dbReference type="SUPFAM" id="SSF53383">
    <property type="entry name" value="PLP-dependent transferases"/>
    <property type="match status" value="1"/>
</dbReference>
<organism evidence="4 5">
    <name type="scientific">Alicyclobacillus cycloheptanicus</name>
    <dbReference type="NCBI Taxonomy" id="1457"/>
    <lineage>
        <taxon>Bacteria</taxon>
        <taxon>Bacillati</taxon>
        <taxon>Bacillota</taxon>
        <taxon>Bacilli</taxon>
        <taxon>Bacillales</taxon>
        <taxon>Alicyclobacillaceae</taxon>
        <taxon>Alicyclobacillus</taxon>
    </lineage>
</organism>
<evidence type="ECO:0000256" key="1">
    <source>
        <dbReference type="ARBA" id="ARBA00008954"/>
    </source>
</evidence>
<keyword evidence="4" id="KW-0808">Transferase</keyword>
<proteinExistence type="inferred from homology"/>
<keyword evidence="4" id="KW-0032">Aminotransferase</keyword>
<evidence type="ECO:0000313" key="4">
    <source>
        <dbReference type="EMBL" id="MDQ0189182.1"/>
    </source>
</evidence>
<dbReference type="CDD" id="cd00610">
    <property type="entry name" value="OAT_like"/>
    <property type="match status" value="1"/>
</dbReference>
<dbReference type="NCBIfam" id="NF005812">
    <property type="entry name" value="PRK07678.1"/>
    <property type="match status" value="1"/>
</dbReference>
<dbReference type="EMBL" id="JAUSTP010000005">
    <property type="protein sequence ID" value="MDQ0189182.1"/>
    <property type="molecule type" value="Genomic_DNA"/>
</dbReference>
<dbReference type="PANTHER" id="PTHR43094">
    <property type="entry name" value="AMINOTRANSFERASE"/>
    <property type="match status" value="1"/>
</dbReference>
<dbReference type="PANTHER" id="PTHR43094:SF1">
    <property type="entry name" value="AMINOTRANSFERASE CLASS-III"/>
    <property type="match status" value="1"/>
</dbReference>
<dbReference type="InterPro" id="IPR015422">
    <property type="entry name" value="PyrdxlP-dep_Trfase_small"/>
</dbReference>